<evidence type="ECO:0000313" key="4">
    <source>
        <dbReference type="Proteomes" id="UP001207930"/>
    </source>
</evidence>
<keyword evidence="2" id="KW-1133">Transmembrane helix</keyword>
<feature type="transmembrane region" description="Helical" evidence="2">
    <location>
        <begin position="331"/>
        <end position="354"/>
    </location>
</feature>
<keyword evidence="2" id="KW-0812">Transmembrane</keyword>
<evidence type="ECO:0000313" key="3">
    <source>
        <dbReference type="EMBL" id="MCW1886361.1"/>
    </source>
</evidence>
<feature type="region of interest" description="Disordered" evidence="1">
    <location>
        <begin position="424"/>
        <end position="452"/>
    </location>
</feature>
<feature type="transmembrane region" description="Helical" evidence="2">
    <location>
        <begin position="183"/>
        <end position="204"/>
    </location>
</feature>
<feature type="transmembrane region" description="Helical" evidence="2">
    <location>
        <begin position="216"/>
        <end position="246"/>
    </location>
</feature>
<feature type="transmembrane region" description="Helical" evidence="2">
    <location>
        <begin position="401"/>
        <end position="418"/>
    </location>
</feature>
<feature type="transmembrane region" description="Helical" evidence="2">
    <location>
        <begin position="75"/>
        <end position="93"/>
    </location>
</feature>
<evidence type="ECO:0000256" key="2">
    <source>
        <dbReference type="SAM" id="Phobius"/>
    </source>
</evidence>
<comment type="caution">
    <text evidence="3">The sequence shown here is derived from an EMBL/GenBank/DDBJ whole genome shotgun (WGS) entry which is preliminary data.</text>
</comment>
<gene>
    <name evidence="3" type="ORF">OKA04_16605</name>
</gene>
<keyword evidence="4" id="KW-1185">Reference proteome</keyword>
<evidence type="ECO:0000256" key="1">
    <source>
        <dbReference type="SAM" id="MobiDB-lite"/>
    </source>
</evidence>
<feature type="compositionally biased region" description="Acidic residues" evidence="1">
    <location>
        <begin position="424"/>
        <end position="433"/>
    </location>
</feature>
<dbReference type="Proteomes" id="UP001207930">
    <property type="component" value="Unassembled WGS sequence"/>
</dbReference>
<feature type="transmembrane region" description="Helical" evidence="2">
    <location>
        <begin position="105"/>
        <end position="123"/>
    </location>
</feature>
<organism evidence="3 4">
    <name type="scientific">Luteolibacter flavescens</name>
    <dbReference type="NCBI Taxonomy" id="1859460"/>
    <lineage>
        <taxon>Bacteria</taxon>
        <taxon>Pseudomonadati</taxon>
        <taxon>Verrucomicrobiota</taxon>
        <taxon>Verrucomicrobiia</taxon>
        <taxon>Verrucomicrobiales</taxon>
        <taxon>Verrucomicrobiaceae</taxon>
        <taxon>Luteolibacter</taxon>
    </lineage>
</organism>
<evidence type="ECO:0008006" key="5">
    <source>
        <dbReference type="Google" id="ProtNLM"/>
    </source>
</evidence>
<protein>
    <recommendedName>
        <fullName evidence="5">O-antigen ligase domain-containing protein</fullName>
    </recommendedName>
</protein>
<keyword evidence="2" id="KW-0472">Membrane</keyword>
<feature type="transmembrane region" description="Helical" evidence="2">
    <location>
        <begin position="43"/>
        <end position="63"/>
    </location>
</feature>
<accession>A0ABT3FRZ7</accession>
<feature type="transmembrane region" description="Helical" evidence="2">
    <location>
        <begin position="130"/>
        <end position="149"/>
    </location>
</feature>
<sequence>MSALGFLFFVVTAIALLSVPRKWALIPFLVGIIFMTHGQRFELGGVGLPIFRLLLMVGLGRIIMKGEGIEGGANAIDKLLIAFFGWMFFANFFHESGAEDAGPMFIIGVSAEIGICYLLVRCYCRTLEEFYAILAVLAYLLVPVALEMVQEEFTGKNLFSSVFGGVNEMVVMREGELRARGPFRHAILAGTVGAGLIPLMFAMWRRNPRASLTGMAACLTMVIACSSSGPILSLIFGILGMCLWWFRPWMGLIRWCIPLGYIFLEIMMKQPAYYIIAKLSRGGSTGWHRSRLIEAFMKHFGEWWLVGTDYTRGWMPTGLPGKHQHTDITNYFLAFGVKGGLLAVLLFVAIIWIAFKWVGDILNARPDLDPRDRFMIWCMGTSLFTHVASSVSVAYYDQSYVFFWFSIASISALAAMIHEPVEEAAEEEAEAPAEESSTGNTGGGYTYDMPRF</sequence>
<feature type="transmembrane region" description="Helical" evidence="2">
    <location>
        <begin position="252"/>
        <end position="268"/>
    </location>
</feature>
<proteinExistence type="predicted"/>
<feature type="transmembrane region" description="Helical" evidence="2">
    <location>
        <begin position="374"/>
        <end position="396"/>
    </location>
</feature>
<dbReference type="EMBL" id="JAPDDS010000009">
    <property type="protein sequence ID" value="MCW1886361.1"/>
    <property type="molecule type" value="Genomic_DNA"/>
</dbReference>
<name>A0ABT3FRZ7_9BACT</name>
<reference evidence="3 4" key="1">
    <citation type="submission" date="2022-10" db="EMBL/GenBank/DDBJ databases">
        <title>Luteolibacter flavescens strain MCCC 1K03193, whole genome shotgun sequencing project.</title>
        <authorList>
            <person name="Zhao G."/>
            <person name="Shen L."/>
        </authorList>
    </citation>
    <scope>NUCLEOTIDE SEQUENCE [LARGE SCALE GENOMIC DNA]</scope>
    <source>
        <strain evidence="3 4">MCCC 1K03193</strain>
    </source>
</reference>
<dbReference type="RefSeq" id="WP_264502317.1">
    <property type="nucleotide sequence ID" value="NZ_JAPDDS010000009.1"/>
</dbReference>